<comment type="catalytic activity">
    <reaction evidence="6">
        <text>orotidine 5'-phosphate + diphosphate = orotate + 5-phospho-alpha-D-ribose 1-diphosphate</text>
        <dbReference type="Rhea" id="RHEA:10380"/>
        <dbReference type="ChEBI" id="CHEBI:30839"/>
        <dbReference type="ChEBI" id="CHEBI:33019"/>
        <dbReference type="ChEBI" id="CHEBI:57538"/>
        <dbReference type="ChEBI" id="CHEBI:58017"/>
        <dbReference type="EC" id="2.4.2.10"/>
    </reaction>
</comment>
<evidence type="ECO:0000313" key="9">
    <source>
        <dbReference type="Proteomes" id="UP001302494"/>
    </source>
</evidence>
<dbReference type="GO" id="GO:0004588">
    <property type="term" value="F:orotate phosphoribosyltransferase activity"/>
    <property type="evidence" value="ECO:0007669"/>
    <property type="project" value="UniProtKB-UniRule"/>
</dbReference>
<dbReference type="SUPFAM" id="SSF53271">
    <property type="entry name" value="PRTase-like"/>
    <property type="match status" value="1"/>
</dbReference>
<keyword evidence="4 6" id="KW-0808">Transferase</keyword>
<reference evidence="8 9" key="1">
    <citation type="submission" date="2023-01" db="EMBL/GenBank/DDBJ databases">
        <title>Cultivation and genomic characterization of new, ubiquitous marine nitrite-oxidizing bacteria from the Nitrospirales.</title>
        <authorList>
            <person name="Mueller A.J."/>
            <person name="Daebeler A."/>
            <person name="Herbold C.W."/>
            <person name="Kirkegaard R.H."/>
            <person name="Daims H."/>
        </authorList>
    </citation>
    <scope>NUCLEOTIDE SEQUENCE [LARGE SCALE GENOMIC DNA]</scope>
    <source>
        <strain evidence="8 9">DK</strain>
    </source>
</reference>
<proteinExistence type="inferred from homology"/>
<keyword evidence="3 6" id="KW-0328">Glycosyltransferase</keyword>
<dbReference type="InterPro" id="IPR023031">
    <property type="entry name" value="OPRT"/>
</dbReference>
<dbReference type="CDD" id="cd06223">
    <property type="entry name" value="PRTases_typeI"/>
    <property type="match status" value="1"/>
</dbReference>
<dbReference type="Proteomes" id="UP001302494">
    <property type="component" value="Chromosome"/>
</dbReference>
<organism evidence="8 9">
    <name type="scientific">Candidatus Nitrospira neomarina</name>
    <dbReference type="NCBI Taxonomy" id="3020899"/>
    <lineage>
        <taxon>Bacteria</taxon>
        <taxon>Pseudomonadati</taxon>
        <taxon>Nitrospirota</taxon>
        <taxon>Nitrospiria</taxon>
        <taxon>Nitrospirales</taxon>
        <taxon>Nitrospiraceae</taxon>
        <taxon>Nitrospira</taxon>
    </lineage>
</organism>
<name>A0AA96GP60_9BACT</name>
<sequence length="202" mass="22305">MTQPKHSPNLPMPKNALIQAFHQLEAFKWNQQEGFRLASGKNSPYYVDCRIVLAHPHSRHLVAQLAYHLLKSLDFTLIGGLEIGAIPLATCISDYGYRADPQREWRTFVVRKQPKDHGLGKLIEGTIHPGETAIVVDDVLTTGGSLIKAAEAARAQGLIVTHGLVVVDRSEEEGKSNLAHMGIQLLPLLTLEDLRQTPPSVR</sequence>
<dbReference type="KEGG" id="nneo:PQG83_08680"/>
<dbReference type="Gene3D" id="3.40.50.2020">
    <property type="match status" value="1"/>
</dbReference>
<dbReference type="InterPro" id="IPR004467">
    <property type="entry name" value="Or_phspho_trans_dom"/>
</dbReference>
<dbReference type="GO" id="GO:0019856">
    <property type="term" value="P:pyrimidine nucleobase biosynthetic process"/>
    <property type="evidence" value="ECO:0007669"/>
    <property type="project" value="TreeGrafter"/>
</dbReference>
<comment type="cofactor">
    <cofactor evidence="6">
        <name>Mg(2+)</name>
        <dbReference type="ChEBI" id="CHEBI:18420"/>
    </cofactor>
</comment>
<gene>
    <name evidence="6 8" type="primary">pyrE</name>
    <name evidence="8" type="ORF">PQG83_08680</name>
</gene>
<dbReference type="AlphaFoldDB" id="A0AA96GP60"/>
<evidence type="ECO:0000313" key="8">
    <source>
        <dbReference type="EMBL" id="WNM63815.1"/>
    </source>
</evidence>
<feature type="binding site" evidence="6">
    <location>
        <position position="169"/>
    </location>
    <ligand>
        <name>orotate</name>
        <dbReference type="ChEBI" id="CHEBI:30839"/>
    </ligand>
</feature>
<evidence type="ECO:0000256" key="1">
    <source>
        <dbReference type="ARBA" id="ARBA00004889"/>
    </source>
</evidence>
<dbReference type="InterPro" id="IPR000836">
    <property type="entry name" value="PRTase_dom"/>
</dbReference>
<feature type="binding site" evidence="6">
    <location>
        <position position="111"/>
    </location>
    <ligand>
        <name>5-phospho-alpha-D-ribose 1-diphosphate</name>
        <dbReference type="ChEBI" id="CHEBI:58017"/>
        <note>ligand shared between dimeric partners</note>
    </ligand>
</feature>
<keyword evidence="9" id="KW-1185">Reference proteome</keyword>
<feature type="binding site" evidence="6">
    <location>
        <position position="117"/>
    </location>
    <ligand>
        <name>5-phospho-alpha-D-ribose 1-diphosphate</name>
        <dbReference type="ChEBI" id="CHEBI:58017"/>
        <note>ligand shared between dimeric partners</note>
    </ligand>
</feature>
<evidence type="ECO:0000256" key="5">
    <source>
        <dbReference type="ARBA" id="ARBA00022975"/>
    </source>
</evidence>
<comment type="caution">
    <text evidence="6">Lacks conserved residue(s) required for the propagation of feature annotation.</text>
</comment>
<feature type="domain" description="Phosphoribosyltransferase" evidence="7">
    <location>
        <begin position="54"/>
        <end position="176"/>
    </location>
</feature>
<evidence type="ECO:0000256" key="6">
    <source>
        <dbReference type="HAMAP-Rule" id="MF_01208"/>
    </source>
</evidence>
<dbReference type="Pfam" id="PF00156">
    <property type="entry name" value="Pribosyltran"/>
    <property type="match status" value="1"/>
</dbReference>
<protein>
    <recommendedName>
        <fullName evidence="2 6">Orotate phosphoribosyltransferase</fullName>
        <shortName evidence="6">OPRT</shortName>
        <shortName evidence="6">OPRTase</shortName>
        <ecNumber evidence="2 6">2.4.2.10</ecNumber>
    </recommendedName>
</protein>
<feature type="binding site" description="in other chain" evidence="6">
    <location>
        <position position="112"/>
    </location>
    <ligand>
        <name>5-phospho-alpha-D-ribose 1-diphosphate</name>
        <dbReference type="ChEBI" id="CHEBI:58017"/>
        <note>ligand shared between dimeric partners</note>
    </ligand>
</feature>
<comment type="subunit">
    <text evidence="6">Homodimer.</text>
</comment>
<feature type="binding site" description="in other chain" evidence="6">
    <location>
        <begin position="137"/>
        <end position="145"/>
    </location>
    <ligand>
        <name>5-phospho-alpha-D-ribose 1-diphosphate</name>
        <dbReference type="ChEBI" id="CHEBI:58017"/>
        <note>ligand shared between dimeric partners</note>
    </ligand>
</feature>
<dbReference type="RefSeq" id="WP_312748538.1">
    <property type="nucleotide sequence ID" value="NZ_CP116968.1"/>
</dbReference>
<accession>A0AA96GP60</accession>
<dbReference type="PANTHER" id="PTHR19278">
    <property type="entry name" value="OROTATE PHOSPHORIBOSYLTRANSFERASE"/>
    <property type="match status" value="1"/>
</dbReference>
<dbReference type="GO" id="GO:0044205">
    <property type="term" value="P:'de novo' UMP biosynthetic process"/>
    <property type="evidence" value="ECO:0007669"/>
    <property type="project" value="UniProtKB-UniRule"/>
</dbReference>
<comment type="similarity">
    <text evidence="6">Belongs to the purine/pyrimidine phosphoribosyltransferase family. PyrE subfamily.</text>
</comment>
<dbReference type="GO" id="GO:0000287">
    <property type="term" value="F:magnesium ion binding"/>
    <property type="evidence" value="ECO:0007669"/>
    <property type="project" value="UniProtKB-UniRule"/>
</dbReference>
<evidence type="ECO:0000256" key="4">
    <source>
        <dbReference type="ARBA" id="ARBA00022679"/>
    </source>
</evidence>
<keyword evidence="6" id="KW-0460">Magnesium</keyword>
<evidence type="ECO:0000259" key="7">
    <source>
        <dbReference type="Pfam" id="PF00156"/>
    </source>
</evidence>
<dbReference type="NCBIfam" id="TIGR00336">
    <property type="entry name" value="pyrE"/>
    <property type="match status" value="1"/>
</dbReference>
<evidence type="ECO:0000256" key="2">
    <source>
        <dbReference type="ARBA" id="ARBA00011971"/>
    </source>
</evidence>
<feature type="binding site" evidence="6">
    <location>
        <position position="115"/>
    </location>
    <ligand>
        <name>5-phospho-alpha-D-ribose 1-diphosphate</name>
        <dbReference type="ChEBI" id="CHEBI:58017"/>
        <note>ligand shared between dimeric partners</note>
    </ligand>
</feature>
<keyword evidence="5 6" id="KW-0665">Pyrimidine biosynthesis</keyword>
<feature type="binding site" evidence="6">
    <location>
        <position position="141"/>
    </location>
    <ligand>
        <name>orotate</name>
        <dbReference type="ChEBI" id="CHEBI:30839"/>
    </ligand>
</feature>
<evidence type="ECO:0000256" key="3">
    <source>
        <dbReference type="ARBA" id="ARBA00022676"/>
    </source>
</evidence>
<dbReference type="PANTHER" id="PTHR19278:SF9">
    <property type="entry name" value="URIDINE 5'-MONOPHOSPHATE SYNTHASE"/>
    <property type="match status" value="1"/>
</dbReference>
<dbReference type="EC" id="2.4.2.10" evidence="2 6"/>
<dbReference type="HAMAP" id="MF_01208">
    <property type="entry name" value="PyrE"/>
    <property type="match status" value="1"/>
</dbReference>
<dbReference type="EMBL" id="CP116968">
    <property type="protein sequence ID" value="WNM63815.1"/>
    <property type="molecule type" value="Genomic_DNA"/>
</dbReference>
<comment type="pathway">
    <text evidence="1 6">Pyrimidine metabolism; UMP biosynthesis via de novo pathway; UMP from orotate: step 1/2.</text>
</comment>
<dbReference type="InterPro" id="IPR029057">
    <property type="entry name" value="PRTase-like"/>
</dbReference>
<comment type="function">
    <text evidence="6">Catalyzes the transfer of a ribosyl phosphate group from 5-phosphoribose 1-diphosphate to orotate, leading to the formation of orotidine monophosphate (OMP).</text>
</comment>